<evidence type="ECO:0000313" key="6">
    <source>
        <dbReference type="Proteomes" id="UP000245383"/>
    </source>
</evidence>
<feature type="active site" description="Nucleophile" evidence="3">
    <location>
        <position position="279"/>
    </location>
</feature>
<protein>
    <submittedName>
        <fullName evidence="5">Uncharacterized protein</fullName>
    </submittedName>
</protein>
<dbReference type="PANTHER" id="PTHR31121">
    <property type="entry name" value="ALPHA-1,2 MANNOSYLTRANSFERASE KTR1"/>
    <property type="match status" value="1"/>
</dbReference>
<dbReference type="SUPFAM" id="SSF53448">
    <property type="entry name" value="Nucleotide-diphospho-sugar transferases"/>
    <property type="match status" value="1"/>
</dbReference>
<dbReference type="EMBL" id="MBFR01000141">
    <property type="protein sequence ID" value="PVU93030.1"/>
    <property type="molecule type" value="Genomic_DNA"/>
</dbReference>
<feature type="chain" id="PRO_5015451531" evidence="4">
    <location>
        <begin position="24"/>
        <end position="395"/>
    </location>
</feature>
<dbReference type="GO" id="GO:0000032">
    <property type="term" value="P:cell wall mannoprotein biosynthetic process"/>
    <property type="evidence" value="ECO:0007669"/>
    <property type="project" value="TreeGrafter"/>
</dbReference>
<proteinExistence type="inferred from homology"/>
<evidence type="ECO:0000256" key="2">
    <source>
        <dbReference type="ARBA" id="ARBA00022679"/>
    </source>
</evidence>
<dbReference type="GO" id="GO:0006487">
    <property type="term" value="P:protein N-linked glycosylation"/>
    <property type="evidence" value="ECO:0007669"/>
    <property type="project" value="TreeGrafter"/>
</dbReference>
<dbReference type="GO" id="GO:0000026">
    <property type="term" value="F:alpha-1,2-mannosyltransferase activity"/>
    <property type="evidence" value="ECO:0007669"/>
    <property type="project" value="TreeGrafter"/>
</dbReference>
<comment type="caution">
    <text evidence="5">The sequence shown here is derived from an EMBL/GenBank/DDBJ whole genome shotgun (WGS) entry which is preliminary data.</text>
</comment>
<dbReference type="InterPro" id="IPR029044">
    <property type="entry name" value="Nucleotide-diphossugar_trans"/>
</dbReference>
<accession>A0A2T9YL10</accession>
<dbReference type="AlphaFoldDB" id="A0A2T9YL10"/>
<dbReference type="Pfam" id="PF01793">
    <property type="entry name" value="Glyco_transf_15"/>
    <property type="match status" value="1"/>
</dbReference>
<sequence>MYIRTRFISAALMSLTLLYLLKTLDNTSQNLDSTSQSAHLSNDDLASNPYTRINAPYDYIPSGDKSLSGTMIKAAFVTVVRNEDAETLRITIKQLDDRFNKNYAYPYILLNDEDFSLSFKKNIMTATKAPVYFGKIDKNMWGYSKGIDIKKLKKDIYQKKFDYFHGDSISYRMMSRFYSNFIHQHPLLRNLDYFWRFRNDVKYFCDLDFDPFLRMKTRGYKYGWVISPTEFAETVTTLWNTTATWILKNPTLLPEQSFAKWVISDNNDYNLCHFWSNFEIVDLNFLRSKAYQSYVDTLDNARGYFYERWGDAPVRSIAAALLLSKKEIHWFEEIGYQFTGEPHCPKLKHMFDKCAGCDYKGSAVYNSECYKHFVKTNDIPKDQLLSIIRNYTTQI</sequence>
<dbReference type="Proteomes" id="UP000245383">
    <property type="component" value="Unassembled WGS sequence"/>
</dbReference>
<dbReference type="PIRSF" id="PIRSF018153">
    <property type="entry name" value="Glyco_trans_15"/>
    <property type="match status" value="1"/>
</dbReference>
<evidence type="ECO:0000313" key="5">
    <source>
        <dbReference type="EMBL" id="PVU93030.1"/>
    </source>
</evidence>
<organism evidence="5 6">
    <name type="scientific">Smittium simulii</name>
    <dbReference type="NCBI Taxonomy" id="133385"/>
    <lineage>
        <taxon>Eukaryota</taxon>
        <taxon>Fungi</taxon>
        <taxon>Fungi incertae sedis</taxon>
        <taxon>Zoopagomycota</taxon>
        <taxon>Kickxellomycotina</taxon>
        <taxon>Harpellomycetes</taxon>
        <taxon>Harpellales</taxon>
        <taxon>Legeriomycetaceae</taxon>
        <taxon>Smittium</taxon>
    </lineage>
</organism>
<name>A0A2T9YL10_9FUNG</name>
<keyword evidence="2" id="KW-0808">Transferase</keyword>
<keyword evidence="6" id="KW-1185">Reference proteome</keyword>
<dbReference type="OrthoDB" id="439943at2759"/>
<dbReference type="GO" id="GO:0005794">
    <property type="term" value="C:Golgi apparatus"/>
    <property type="evidence" value="ECO:0007669"/>
    <property type="project" value="TreeGrafter"/>
</dbReference>
<evidence type="ECO:0000256" key="3">
    <source>
        <dbReference type="PIRSR" id="PIRSR018153-1"/>
    </source>
</evidence>
<comment type="similarity">
    <text evidence="1">Belongs to the glycosyltransferase 15 family.</text>
</comment>
<dbReference type="PANTHER" id="PTHR31121:SF2">
    <property type="entry name" value="MANNOSYLTRANSFERASE KTR5-RELATED"/>
    <property type="match status" value="1"/>
</dbReference>
<dbReference type="Gene3D" id="3.90.550.10">
    <property type="entry name" value="Spore Coat Polysaccharide Biosynthesis Protein SpsA, Chain A"/>
    <property type="match status" value="1"/>
</dbReference>
<feature type="signal peptide" evidence="4">
    <location>
        <begin position="1"/>
        <end position="23"/>
    </location>
</feature>
<reference evidence="5 6" key="1">
    <citation type="journal article" date="2018" name="MBio">
        <title>Comparative Genomics Reveals the Core Gene Toolbox for the Fungus-Insect Symbiosis.</title>
        <authorList>
            <person name="Wang Y."/>
            <person name="Stata M."/>
            <person name="Wang W."/>
            <person name="Stajich J.E."/>
            <person name="White M.M."/>
            <person name="Moncalvo J.M."/>
        </authorList>
    </citation>
    <scope>NUCLEOTIDE SEQUENCE [LARGE SCALE GENOMIC DNA]</scope>
    <source>
        <strain evidence="5 6">SWE-8-4</strain>
    </source>
</reference>
<gene>
    <name evidence="5" type="ORF">BB561_003490</name>
</gene>
<evidence type="ECO:0000256" key="1">
    <source>
        <dbReference type="ARBA" id="ARBA00007677"/>
    </source>
</evidence>
<keyword evidence="4" id="KW-0732">Signal</keyword>
<dbReference type="GO" id="GO:0016020">
    <property type="term" value="C:membrane"/>
    <property type="evidence" value="ECO:0007669"/>
    <property type="project" value="InterPro"/>
</dbReference>
<evidence type="ECO:0000256" key="4">
    <source>
        <dbReference type="SAM" id="SignalP"/>
    </source>
</evidence>
<dbReference type="InterPro" id="IPR002685">
    <property type="entry name" value="Glyco_trans_15"/>
</dbReference>